<keyword evidence="2 4" id="KW-0418">Kinase</keyword>
<dbReference type="PANTHER" id="PTHR12149">
    <property type="entry name" value="FRUCTOSAMINE 3 KINASE-RELATED PROTEIN"/>
    <property type="match status" value="1"/>
</dbReference>
<dbReference type="InterPro" id="IPR016477">
    <property type="entry name" value="Fructo-/Ketosamine-3-kinase"/>
</dbReference>
<dbReference type="PROSITE" id="PS50011">
    <property type="entry name" value="PROTEIN_KINASE_DOM"/>
    <property type="match status" value="1"/>
</dbReference>
<dbReference type="SUPFAM" id="SSF56112">
    <property type="entry name" value="Protein kinase-like (PK-like)"/>
    <property type="match status" value="1"/>
</dbReference>
<keyword evidence="5" id="KW-1185">Reference proteome</keyword>
<evidence type="ECO:0000259" key="3">
    <source>
        <dbReference type="PROSITE" id="PS50011"/>
    </source>
</evidence>
<proteinExistence type="inferred from homology"/>
<accession>A0A6G6GNU4</accession>
<dbReference type="GO" id="GO:0004672">
    <property type="term" value="F:protein kinase activity"/>
    <property type="evidence" value="ECO:0007669"/>
    <property type="project" value="InterPro"/>
</dbReference>
<protein>
    <submittedName>
        <fullName evidence="4">Fructosamine kinase family protein</fullName>
    </submittedName>
</protein>
<evidence type="ECO:0000313" key="4">
    <source>
        <dbReference type="EMBL" id="QIE60219.1"/>
    </source>
</evidence>
<dbReference type="Gene3D" id="3.90.1200.10">
    <property type="match status" value="1"/>
</dbReference>
<dbReference type="EMBL" id="CP049057">
    <property type="protein sequence ID" value="QIE60219.1"/>
    <property type="molecule type" value="Genomic_DNA"/>
</dbReference>
<dbReference type="GO" id="GO:0005524">
    <property type="term" value="F:ATP binding"/>
    <property type="evidence" value="ECO:0007669"/>
    <property type="project" value="InterPro"/>
</dbReference>
<feature type="domain" description="Protein kinase" evidence="3">
    <location>
        <begin position="16"/>
        <end position="281"/>
    </location>
</feature>
<dbReference type="KEGG" id="mgel:G5B37_11805"/>
<reference evidence="4 5" key="1">
    <citation type="submission" date="2020-02" db="EMBL/GenBank/DDBJ databases">
        <title>Complete genome sequence of Flavobacteriaceae bacterium.</title>
        <authorList>
            <person name="Kim S.-J."/>
            <person name="Kim Y.-S."/>
            <person name="Kim K.-H."/>
        </authorList>
    </citation>
    <scope>NUCLEOTIDE SEQUENCE [LARGE SCALE GENOMIC DNA]</scope>
    <source>
        <strain evidence="4 5">RR4-40</strain>
    </source>
</reference>
<dbReference type="AlphaFoldDB" id="A0A6G6GNU4"/>
<dbReference type="Proteomes" id="UP000505306">
    <property type="component" value="Chromosome"/>
</dbReference>
<name>A0A6G6GNU4_9FLAO</name>
<dbReference type="PANTHER" id="PTHR12149:SF8">
    <property type="entry name" value="PROTEIN-RIBULOSAMINE 3-KINASE"/>
    <property type="match status" value="1"/>
</dbReference>
<comment type="similarity">
    <text evidence="1 2">Belongs to the fructosamine kinase family.</text>
</comment>
<dbReference type="InterPro" id="IPR011009">
    <property type="entry name" value="Kinase-like_dom_sf"/>
</dbReference>
<evidence type="ECO:0000313" key="5">
    <source>
        <dbReference type="Proteomes" id="UP000505306"/>
    </source>
</evidence>
<dbReference type="PIRSF" id="PIRSF006221">
    <property type="entry name" value="Ketosamine-3-kinase"/>
    <property type="match status" value="1"/>
</dbReference>
<dbReference type="Gene3D" id="3.30.200.20">
    <property type="entry name" value="Phosphorylase Kinase, domain 1"/>
    <property type="match status" value="1"/>
</dbReference>
<keyword evidence="2" id="KW-0808">Transferase</keyword>
<organism evidence="4 5">
    <name type="scientific">Rasiella rasia</name>
    <dbReference type="NCBI Taxonomy" id="2744027"/>
    <lineage>
        <taxon>Bacteria</taxon>
        <taxon>Pseudomonadati</taxon>
        <taxon>Bacteroidota</taxon>
        <taxon>Flavobacteriia</taxon>
        <taxon>Flavobacteriales</taxon>
        <taxon>Flavobacteriaceae</taxon>
        <taxon>Rasiella</taxon>
    </lineage>
</organism>
<dbReference type="RefSeq" id="WP_164680231.1">
    <property type="nucleotide sequence ID" value="NZ_CP049057.1"/>
</dbReference>
<gene>
    <name evidence="4" type="ORF">G5B37_11805</name>
</gene>
<evidence type="ECO:0000256" key="2">
    <source>
        <dbReference type="PIRNR" id="PIRNR006221"/>
    </source>
</evidence>
<dbReference type="InterPro" id="IPR000719">
    <property type="entry name" value="Prot_kinase_dom"/>
</dbReference>
<evidence type="ECO:0000256" key="1">
    <source>
        <dbReference type="ARBA" id="ARBA00009460"/>
    </source>
</evidence>
<dbReference type="Pfam" id="PF03881">
    <property type="entry name" value="Fructosamin_kin"/>
    <property type="match status" value="1"/>
</dbReference>
<sequence length="281" mass="31687">MHSILNEIAERNSLKLIEFQSLAGGDINAVYLLKCSEGNFVVKLNEAAKFPKMFQVEAKGLQLLEATNSFNIPKVLDLGEIKAQSYILLEFVEKGRKTPDFWSVFAENLAKMHKITQHDFGLSHSNYIGSLKQVNGFEETSAAFYIEQRLKPQFALASKNGFNFENLSSFFQNISDEIPNEAPSFIHGDLWNGNYLVSATGNAVLIDPAVAYASREMDIAMMHLFGGFPPTVYSFYHEIFPLKSGWKQRIPIFQLYYLLVHLNLFGRGYLSQAKSIVASFS</sequence>